<organism evidence="2 3">
    <name type="scientific">Trichoglossum hirsutum</name>
    <dbReference type="NCBI Taxonomy" id="265104"/>
    <lineage>
        <taxon>Eukaryota</taxon>
        <taxon>Fungi</taxon>
        <taxon>Dikarya</taxon>
        <taxon>Ascomycota</taxon>
        <taxon>Pezizomycotina</taxon>
        <taxon>Geoglossomycetes</taxon>
        <taxon>Geoglossales</taxon>
        <taxon>Geoglossaceae</taxon>
        <taxon>Trichoglossum</taxon>
    </lineage>
</organism>
<dbReference type="Pfam" id="PF24809">
    <property type="entry name" value="DUF7708"/>
    <property type="match status" value="1"/>
</dbReference>
<evidence type="ECO:0000313" key="2">
    <source>
        <dbReference type="EMBL" id="KAH0565251.1"/>
    </source>
</evidence>
<evidence type="ECO:0000313" key="3">
    <source>
        <dbReference type="Proteomes" id="UP000750711"/>
    </source>
</evidence>
<protein>
    <recommendedName>
        <fullName evidence="1">DUF7708 domain-containing protein</fullName>
    </recommendedName>
</protein>
<keyword evidence="3" id="KW-1185">Reference proteome</keyword>
<evidence type="ECO:0000259" key="1">
    <source>
        <dbReference type="Pfam" id="PF24809"/>
    </source>
</evidence>
<feature type="domain" description="DUF7708" evidence="1">
    <location>
        <begin position="68"/>
        <end position="162"/>
    </location>
</feature>
<proteinExistence type="predicted"/>
<gene>
    <name evidence="2" type="ORF">GP486_001348</name>
</gene>
<name>A0A9P8LGT7_9PEZI</name>
<dbReference type="InterPro" id="IPR056125">
    <property type="entry name" value="DUF7708"/>
</dbReference>
<dbReference type="EMBL" id="JAGHQM010000117">
    <property type="protein sequence ID" value="KAH0565251.1"/>
    <property type="molecule type" value="Genomic_DNA"/>
</dbReference>
<accession>A0A9P8LGT7</accession>
<dbReference type="Proteomes" id="UP000750711">
    <property type="component" value="Unassembled WGS sequence"/>
</dbReference>
<dbReference type="AlphaFoldDB" id="A0A9P8LGT7"/>
<reference evidence="2" key="1">
    <citation type="submission" date="2021-03" db="EMBL/GenBank/DDBJ databases">
        <title>Comparative genomics and phylogenomic investigation of the class Geoglossomycetes provide insights into ecological specialization and systematics.</title>
        <authorList>
            <person name="Melie T."/>
            <person name="Pirro S."/>
            <person name="Miller A.N."/>
            <person name="Quandt A."/>
        </authorList>
    </citation>
    <scope>NUCLEOTIDE SEQUENCE</scope>
    <source>
        <strain evidence="2">CAQ_001_2017</strain>
    </source>
</reference>
<sequence>MNANYRVQEAFERAKREFQGGLKNPSLFAEIQKTTCAEDVYDALERLQEEQGKRGRLRHLRKIDPYLERLRQYSEVINTFVQAKAEILALIWGPIRLLLQITNNLIQSFDAIVKTMANIGDKLPLFGQYAQLFSSSGRISDVLSLFFKDILDFYLTALNFFGAKRK</sequence>
<comment type="caution">
    <text evidence="2">The sequence shown here is derived from an EMBL/GenBank/DDBJ whole genome shotgun (WGS) entry which is preliminary data.</text>
</comment>